<dbReference type="CDD" id="cd09597">
    <property type="entry name" value="M4_TLP"/>
    <property type="match status" value="1"/>
</dbReference>
<comment type="cofactor">
    <cofactor evidence="7">
        <name>Zn(2+)</name>
        <dbReference type="ChEBI" id="CHEBI:29105"/>
    </cofactor>
</comment>
<evidence type="ECO:0000313" key="10">
    <source>
        <dbReference type="EMBL" id="UYB35733.1"/>
    </source>
</evidence>
<feature type="domain" description="Peptidase M4 C-terminal" evidence="9">
    <location>
        <begin position="183"/>
        <end position="352"/>
    </location>
</feature>
<keyword evidence="11" id="KW-1185">Reference proteome</keyword>
<dbReference type="InterPro" id="IPR013856">
    <property type="entry name" value="Peptidase_M4_domain"/>
</dbReference>
<dbReference type="Gene3D" id="3.10.170.10">
    <property type="match status" value="1"/>
</dbReference>
<keyword evidence="6 7" id="KW-0482">Metalloprotease</keyword>
<feature type="domain" description="Peptidase M4" evidence="8">
    <location>
        <begin position="73"/>
        <end position="180"/>
    </location>
</feature>
<dbReference type="PANTHER" id="PTHR43579">
    <property type="match status" value="1"/>
</dbReference>
<proteinExistence type="inferred from homology"/>
<keyword evidence="3" id="KW-0479">Metal-binding</keyword>
<dbReference type="PANTHER" id="PTHR43579:SF1">
    <property type="entry name" value="NEUTRAL METALLOPROTEINASE"/>
    <property type="match status" value="1"/>
</dbReference>
<dbReference type="RefSeq" id="WP_263127673.1">
    <property type="nucleotide sequence ID" value="NZ_CP106856.1"/>
</dbReference>
<reference evidence="10" key="1">
    <citation type="submission" date="2022-09" db="EMBL/GenBank/DDBJ databases">
        <authorList>
            <person name="Li D."/>
            <person name="Cheng J."/>
            <person name="Li Y."/>
        </authorList>
    </citation>
    <scope>NUCLEOTIDE SEQUENCE</scope>
    <source>
        <strain evidence="10">DL</strain>
    </source>
</reference>
<dbReference type="EC" id="3.4.24.-" evidence="7"/>
<gene>
    <name evidence="10" type="ORF">N9A08_14100</name>
</gene>
<accession>A0ABY6FR98</accession>
<evidence type="ECO:0000256" key="1">
    <source>
        <dbReference type="ARBA" id="ARBA00009388"/>
    </source>
</evidence>
<evidence type="ECO:0000256" key="6">
    <source>
        <dbReference type="ARBA" id="ARBA00023049"/>
    </source>
</evidence>
<keyword evidence="5 7" id="KW-0862">Zinc</keyword>
<name>A0ABY6FR98_9MICC</name>
<evidence type="ECO:0000256" key="5">
    <source>
        <dbReference type="ARBA" id="ARBA00022833"/>
    </source>
</evidence>
<evidence type="ECO:0000256" key="3">
    <source>
        <dbReference type="ARBA" id="ARBA00022723"/>
    </source>
</evidence>
<protein>
    <recommendedName>
        <fullName evidence="7">Neutral metalloproteinase</fullName>
        <ecNumber evidence="7">3.4.24.-</ecNumber>
    </recommendedName>
</protein>
<dbReference type="EMBL" id="CP106856">
    <property type="protein sequence ID" value="UYB35733.1"/>
    <property type="molecule type" value="Genomic_DNA"/>
</dbReference>
<dbReference type="InterPro" id="IPR001570">
    <property type="entry name" value="Peptidase_M4_C_domain"/>
</dbReference>
<dbReference type="PRINTS" id="PR00730">
    <property type="entry name" value="THERMOLYSIN"/>
</dbReference>
<dbReference type="SUPFAM" id="SSF55486">
    <property type="entry name" value="Metalloproteases ('zincins'), catalytic domain"/>
    <property type="match status" value="1"/>
</dbReference>
<comment type="function">
    <text evidence="7">Extracellular zinc metalloprotease.</text>
</comment>
<dbReference type="Gene3D" id="1.10.390.10">
    <property type="entry name" value="Neutral Protease Domain 2"/>
    <property type="match status" value="1"/>
</dbReference>
<evidence type="ECO:0000259" key="9">
    <source>
        <dbReference type="Pfam" id="PF02868"/>
    </source>
</evidence>
<evidence type="ECO:0000256" key="4">
    <source>
        <dbReference type="ARBA" id="ARBA00022801"/>
    </source>
</evidence>
<dbReference type="Proteomes" id="UP001063368">
    <property type="component" value="Chromosome"/>
</dbReference>
<dbReference type="Pfam" id="PF01447">
    <property type="entry name" value="Peptidase_M4"/>
    <property type="match status" value="1"/>
</dbReference>
<evidence type="ECO:0000256" key="7">
    <source>
        <dbReference type="RuleBase" id="RU366073"/>
    </source>
</evidence>
<dbReference type="Pfam" id="PF02868">
    <property type="entry name" value="Peptidase_M4_C"/>
    <property type="match status" value="1"/>
</dbReference>
<comment type="subcellular location">
    <subcellularLocation>
        <location evidence="7">Secreted</location>
    </subcellularLocation>
</comment>
<comment type="similarity">
    <text evidence="1 7">Belongs to the peptidase M4 family.</text>
</comment>
<keyword evidence="2 7" id="KW-0645">Protease</keyword>
<dbReference type="InterPro" id="IPR027268">
    <property type="entry name" value="Peptidase_M4/M1_CTD_sf"/>
</dbReference>
<dbReference type="InterPro" id="IPR052759">
    <property type="entry name" value="Metalloprotease_M4"/>
</dbReference>
<evidence type="ECO:0000313" key="11">
    <source>
        <dbReference type="Proteomes" id="UP001063368"/>
    </source>
</evidence>
<evidence type="ECO:0000259" key="8">
    <source>
        <dbReference type="Pfam" id="PF01447"/>
    </source>
</evidence>
<keyword evidence="7" id="KW-0964">Secreted</keyword>
<evidence type="ECO:0000256" key="2">
    <source>
        <dbReference type="ARBA" id="ARBA00022670"/>
    </source>
</evidence>
<keyword evidence="4 7" id="KW-0378">Hydrolase</keyword>
<organism evidence="10 11">
    <name type="scientific">Arthrobacter koreensis</name>
    <dbReference type="NCBI Taxonomy" id="199136"/>
    <lineage>
        <taxon>Bacteria</taxon>
        <taxon>Bacillati</taxon>
        <taxon>Actinomycetota</taxon>
        <taxon>Actinomycetes</taxon>
        <taxon>Micrococcales</taxon>
        <taxon>Micrococcaceae</taxon>
        <taxon>Arthrobacter</taxon>
    </lineage>
</organism>
<dbReference type="InterPro" id="IPR023612">
    <property type="entry name" value="Peptidase_M4"/>
</dbReference>
<sequence>MTCFPASPTNCSIVPPYLLSRIAERPDRLAAAAEAARRTLMEFSSVAETGQLGRTAKAPSSGTAFSPKLRRTVYDAMHRQELPGREVRAEGSASTGDPAVDETYDGLGATYALYEDAYGRSSVDGAGQPLLATVHYGRDYDNAFWDGAQMVLGDGDGEVFERFSKSLTVIGHELTHGVIQYTAKLVYQDQAGALNESLADVFGSLVEQKLLGQTAADASWLVGEGLFTPEVSGSALRSLAAPGTAYDDDVLGKDPQPADMSGYIETTSDNGGVHLNSGIPNHAFYLASVRLGGYAWERAGQIWYDTITEPNFPADCTFPVFAAATITAAEKRYGAGSEESSAVQAAWQEVNVMV</sequence>